<feature type="domain" description="Fibronectin type-III" evidence="5">
    <location>
        <begin position="1062"/>
        <end position="1156"/>
    </location>
</feature>
<dbReference type="InterPro" id="IPR036116">
    <property type="entry name" value="FN3_sf"/>
</dbReference>
<dbReference type="GO" id="GO:0004623">
    <property type="term" value="F:phospholipase A2 activity"/>
    <property type="evidence" value="ECO:0007669"/>
    <property type="project" value="UniProtKB-EC"/>
</dbReference>
<dbReference type="Pfam" id="PF00041">
    <property type="entry name" value="fn3"/>
    <property type="match status" value="4"/>
</dbReference>
<dbReference type="Proteomes" id="UP001589646">
    <property type="component" value="Unassembled WGS sequence"/>
</dbReference>
<dbReference type="Gene3D" id="2.60.40.10">
    <property type="entry name" value="Immunoglobulins"/>
    <property type="match status" value="9"/>
</dbReference>
<dbReference type="PROSITE" id="PS50853">
    <property type="entry name" value="FN3"/>
    <property type="match status" value="9"/>
</dbReference>
<keyword evidence="6" id="KW-0378">Hydrolase</keyword>
<accession>A0ABV5Q923</accession>
<keyword evidence="3" id="KW-0119">Carbohydrate metabolism</keyword>
<feature type="domain" description="Fibronectin type-III" evidence="5">
    <location>
        <begin position="970"/>
        <end position="1059"/>
    </location>
</feature>
<evidence type="ECO:0000313" key="6">
    <source>
        <dbReference type="EMBL" id="MFB9531689.1"/>
    </source>
</evidence>
<evidence type="ECO:0000259" key="5">
    <source>
        <dbReference type="PROSITE" id="PS50853"/>
    </source>
</evidence>
<dbReference type="InterPro" id="IPR003961">
    <property type="entry name" value="FN3_dom"/>
</dbReference>
<feature type="domain" description="Fibronectin type-III" evidence="5">
    <location>
        <begin position="1157"/>
        <end position="1246"/>
    </location>
</feature>
<dbReference type="InterPro" id="IPR036444">
    <property type="entry name" value="PLipase_A2_dom_sf"/>
</dbReference>
<dbReference type="PANTHER" id="PTHR46708">
    <property type="entry name" value="TENASCIN"/>
    <property type="match status" value="1"/>
</dbReference>
<feature type="domain" description="Fibronectin type-III" evidence="5">
    <location>
        <begin position="847"/>
        <end position="939"/>
    </location>
</feature>
<dbReference type="RefSeq" id="WP_346119541.1">
    <property type="nucleotide sequence ID" value="NZ_BAAAXC010000008.1"/>
</dbReference>
<evidence type="ECO:0000256" key="1">
    <source>
        <dbReference type="ARBA" id="ARBA00022737"/>
    </source>
</evidence>
<keyword evidence="3" id="KW-0624">Polysaccharide degradation</keyword>
<keyword evidence="4" id="KW-0732">Signal</keyword>
<evidence type="ECO:0000256" key="3">
    <source>
        <dbReference type="ARBA" id="ARBA00023326"/>
    </source>
</evidence>
<dbReference type="PANTHER" id="PTHR46708:SF2">
    <property type="entry name" value="FIBRONECTIN TYPE-III DOMAIN-CONTAINING PROTEIN"/>
    <property type="match status" value="1"/>
</dbReference>
<reference evidence="6 7" key="1">
    <citation type="submission" date="2024-09" db="EMBL/GenBank/DDBJ databases">
        <authorList>
            <person name="Sun Q."/>
            <person name="Mori K."/>
        </authorList>
    </citation>
    <scope>NUCLEOTIDE SEQUENCE [LARGE SCALE GENOMIC DNA]</scope>
    <source>
        <strain evidence="6 7">JCM 3323</strain>
    </source>
</reference>
<feature type="domain" description="Fibronectin type-III" evidence="5">
    <location>
        <begin position="663"/>
        <end position="756"/>
    </location>
</feature>
<feature type="chain" id="PRO_5045140223" evidence="4">
    <location>
        <begin position="30"/>
        <end position="1383"/>
    </location>
</feature>
<feature type="domain" description="Fibronectin type-III" evidence="5">
    <location>
        <begin position="377"/>
        <end position="473"/>
    </location>
</feature>
<gene>
    <name evidence="6" type="ORF">ACFFRN_34235</name>
</gene>
<feature type="domain" description="Fibronectin type-III" evidence="5">
    <location>
        <begin position="568"/>
        <end position="661"/>
    </location>
</feature>
<evidence type="ECO:0000313" key="7">
    <source>
        <dbReference type="Proteomes" id="UP001589646"/>
    </source>
</evidence>
<feature type="signal peptide" evidence="4">
    <location>
        <begin position="1"/>
        <end position="29"/>
    </location>
</feature>
<dbReference type="EMBL" id="JBHMCE010000011">
    <property type="protein sequence ID" value="MFB9531689.1"/>
    <property type="molecule type" value="Genomic_DNA"/>
</dbReference>
<dbReference type="SUPFAM" id="SSF48619">
    <property type="entry name" value="Phospholipase A2, PLA2"/>
    <property type="match status" value="1"/>
</dbReference>
<proteinExistence type="predicted"/>
<keyword evidence="2" id="KW-0326">Glycosidase</keyword>
<sequence>MPRIRRLLATFLSTALLLAPVVAPAPASANTQAAAATIPATDMAVMWGAYGNQGGHWTGGDATVTIPLPDGRIAWIYADTFLGEVNADFSRPRDAPFINNSMVVQSGTTLGPTLHGGTAQAPTALVDTPEHADDFFWVGDGTVEGNQLKVIYGRYIKTEDNPPLGFARQGTALATFTLPDLTLSSVRMLPVNADMGWGSALLEEGGFTYIYGSEYAEGAKFAHVARAPAGELGGPWQYWTGSGWSDRESDSARLHSGVGEGMSVSKIGSQYVMVTQENNDVFSGWIVAYASNSPTGPFSGPTYLYEAPEPEVSNRSQFIYVGRHHPELADPGELFLSYDVNAWNGEDHYRDVRIYRPRFKEIAWPPKVSDPTPAPGAPTDLKVRAGSDGINHLTWSAPSGTNLNYWVYKKNLTLGQTHFTRTGNPATSTQYGDPFVKDGHTYAYQIRAINQNGTEGPASTPASATGRLVVPPSPTGLTATAGQAGEVKVAWTMSEPGTNYRLYRRDVTEGETVFTEHPLDDPYAVTGTIVGLQIGHTYEFKVTAYNQVGESPPSNLVQAKVAFQAPAAPQNLSATALADGSVKLAWTAPPGGAVNHWIHLRDVTSGATGFTRHPFPVSGQTTTLTELFNGHAYEFKVTAANDGGEGPPSAVATATVRLAPPAAVIGLTATPQSDGSIKLSWSAAERAKSYWVYRRDVTFGHEQFSRYHQPFDATTATLNDLNDGNVYEFKVAAVGDGGEGPAGAVVTATAKVTPPGAPTGLKAEAGSGTVKLTWTPSVGAQMHWVYQRDITAGESGFTRLPYPTSVPSASLEGLANGHTYEYKVSGINQAGEGPASGTVQAKPQPPKPAKVTGVTAQAQADGTVKLAWTPIDGAFYWVSHRDITAGQSTDTRLEYPATGPAAHVGPFTAGHQYDFRITGTNSAGDGLPSDPVRVTVQGAAAAAGPGAMLNPTAISTKKLAAAAAAELPRPPSDLTVTGRGNGYVDLDWVNSLDHPAVYYWVQFRSVGRSTWYNLPYPTLDTTYRVTKPLWNGFEYEFRVVAENQTGASSPTNVVRAAPGFSPPSRPTGLTIASRDHGVELHWTRNSTEDFYWVEFKSAGTGTWYRLNYPAVSNEATITYPLWNGYDYDFRIVALNAAGESQPSAAVTGGPRVSLPPQPSTPIGSARIGYAHLSWVLPGPINHHVFYWLYYRPYGSASWTRAKYPIANFSIDLKYLPPGRYEAKVSAVNMAGEGPHSGVETVRILPTMEWALASLTENTTASWNTWLSVYPSNAGTLYDGYDFDWSNDLCSWAVDRPVLRLIPYQRVDWRSSCARHDFGYRNYKAIGKWNYNRKLRLDRLMLADMYRACDVQIRHANPECVALAGVYYTVVRQWNEDGDFDPGT</sequence>
<evidence type="ECO:0000256" key="4">
    <source>
        <dbReference type="SAM" id="SignalP"/>
    </source>
</evidence>
<evidence type="ECO:0000256" key="2">
    <source>
        <dbReference type="ARBA" id="ARBA00023295"/>
    </source>
</evidence>
<keyword evidence="7" id="KW-1185">Reference proteome</keyword>
<dbReference type="SMART" id="SM00060">
    <property type="entry name" value="FN3"/>
    <property type="match status" value="9"/>
</dbReference>
<dbReference type="InterPro" id="IPR015141">
    <property type="entry name" value="PLipase_A2_prok/fun"/>
</dbReference>
<comment type="caution">
    <text evidence="6">The sequence shown here is derived from an EMBL/GenBank/DDBJ whole genome shotgun (WGS) entry which is preliminary data.</text>
</comment>
<dbReference type="InterPro" id="IPR050991">
    <property type="entry name" value="ECM_Regulatory_Proteins"/>
</dbReference>
<organism evidence="6 7">
    <name type="scientific">Nonomuraea roseola</name>
    <dbReference type="NCBI Taxonomy" id="46179"/>
    <lineage>
        <taxon>Bacteria</taxon>
        <taxon>Bacillati</taxon>
        <taxon>Actinomycetota</taxon>
        <taxon>Actinomycetes</taxon>
        <taxon>Streptosporangiales</taxon>
        <taxon>Streptosporangiaceae</taxon>
        <taxon>Nonomuraea</taxon>
    </lineage>
</organism>
<keyword evidence="1" id="KW-0677">Repeat</keyword>
<name>A0ABV5Q923_9ACTN</name>
<protein>
    <submittedName>
        <fullName evidence="6">Phospholipase A2</fullName>
        <ecNumber evidence="6">3.1.1.4</ecNumber>
    </submittedName>
</protein>
<dbReference type="InterPro" id="IPR013783">
    <property type="entry name" value="Ig-like_fold"/>
</dbReference>
<dbReference type="SUPFAM" id="SSF49265">
    <property type="entry name" value="Fibronectin type III"/>
    <property type="match status" value="5"/>
</dbReference>
<dbReference type="Pfam" id="PF09056">
    <property type="entry name" value="Phospholip_A2_3"/>
    <property type="match status" value="1"/>
</dbReference>
<dbReference type="CDD" id="cd00063">
    <property type="entry name" value="FN3"/>
    <property type="match status" value="9"/>
</dbReference>
<dbReference type="Gene3D" id="1.20.90.10">
    <property type="entry name" value="Phospholipase A2 domain"/>
    <property type="match status" value="1"/>
</dbReference>
<feature type="domain" description="Fibronectin type-III" evidence="5">
    <location>
        <begin position="474"/>
        <end position="564"/>
    </location>
</feature>
<feature type="domain" description="Fibronectin type-III" evidence="5">
    <location>
        <begin position="757"/>
        <end position="846"/>
    </location>
</feature>
<dbReference type="EC" id="3.1.1.4" evidence="6"/>